<comment type="caution">
    <text evidence="3">The sequence shown here is derived from an EMBL/GenBank/DDBJ whole genome shotgun (WGS) entry which is preliminary data.</text>
</comment>
<evidence type="ECO:0000256" key="2">
    <source>
        <dbReference type="SAM" id="SignalP"/>
    </source>
</evidence>
<dbReference type="GeneID" id="95980355"/>
<sequence>MLYSFLLGTLLGSSVFAQQSSTTPSPTGDTDSATTSSSSKSSPVHPSKLSDLCYTILSGTLETSFTGTYATDTSVITVFPSSRYDRSSSSASSSNGTRTSTTTVSPGTTSELVLLVGGAGKQTLSVINGTSTVYPNDTAVATSPTSIASAPTNTQACNNYPEFCDRKYSNITEVCAHNAMFVKPGNAASNQALDITTQLDDGVRMIQGETHYENDTMWSCHTSCDLLNMGTLEEELVIIREWVEKHPYDVVTVLIANNDFVTVGNFTAPFQKSGLALYLYEPPTIPLHKNDWPTLSQMLLSGKRVVVFMDYNANQTAVPYILDQYSHIWETQFSPEDESFPCTIQRPPTLTNATIAKENYMYLANHNLNQAITLLGNTLLVPNTVELNNTNAAGNQHGMLGATVGNCTEMWNAPPNWLVVDYYNVGNGSVFEVAARCNNVTYNRKCCGIAATSIAPGLPKQNLIATLLVAVATFVVATI</sequence>
<feature type="chain" id="PRO_5046067247" description="PLC-like phosphodiesterase" evidence="2">
    <location>
        <begin position="18"/>
        <end position="479"/>
    </location>
</feature>
<dbReference type="PANTHER" id="PTHR13593:SF140">
    <property type="entry name" value="PLC-LIKE PHOSPHODIESTERASE"/>
    <property type="match status" value="1"/>
</dbReference>
<dbReference type="PANTHER" id="PTHR13593">
    <property type="match status" value="1"/>
</dbReference>
<dbReference type="InterPro" id="IPR051057">
    <property type="entry name" value="PI-PLC_domain"/>
</dbReference>
<feature type="region of interest" description="Disordered" evidence="1">
    <location>
        <begin position="83"/>
        <end position="107"/>
    </location>
</feature>
<feature type="region of interest" description="Disordered" evidence="1">
    <location>
        <begin position="18"/>
        <end position="47"/>
    </location>
</feature>
<evidence type="ECO:0000313" key="3">
    <source>
        <dbReference type="EMBL" id="KAL1303241.1"/>
    </source>
</evidence>
<dbReference type="SUPFAM" id="SSF51695">
    <property type="entry name" value="PLC-like phosphodiesterases"/>
    <property type="match status" value="1"/>
</dbReference>
<dbReference type="EMBL" id="JBFMKM010000010">
    <property type="protein sequence ID" value="KAL1303241.1"/>
    <property type="molecule type" value="Genomic_DNA"/>
</dbReference>
<evidence type="ECO:0000256" key="1">
    <source>
        <dbReference type="SAM" id="MobiDB-lite"/>
    </source>
</evidence>
<dbReference type="Proteomes" id="UP001562354">
    <property type="component" value="Unassembled WGS sequence"/>
</dbReference>
<feature type="compositionally biased region" description="Low complexity" evidence="1">
    <location>
        <begin position="20"/>
        <end position="47"/>
    </location>
</feature>
<accession>A0ABR3PAW9</accession>
<evidence type="ECO:0000313" key="4">
    <source>
        <dbReference type="Proteomes" id="UP001562354"/>
    </source>
</evidence>
<dbReference type="RefSeq" id="XP_069199516.1">
    <property type="nucleotide sequence ID" value="XM_069348357.1"/>
</dbReference>
<name>A0ABR3PAW9_9PEZI</name>
<proteinExistence type="predicted"/>
<keyword evidence="4" id="KW-1185">Reference proteome</keyword>
<protein>
    <recommendedName>
        <fullName evidence="5">PLC-like phosphodiesterase</fullName>
    </recommendedName>
</protein>
<gene>
    <name evidence="3" type="ORF">AAFC00_006656</name>
</gene>
<organism evidence="3 4">
    <name type="scientific">Neodothiora populina</name>
    <dbReference type="NCBI Taxonomy" id="2781224"/>
    <lineage>
        <taxon>Eukaryota</taxon>
        <taxon>Fungi</taxon>
        <taxon>Dikarya</taxon>
        <taxon>Ascomycota</taxon>
        <taxon>Pezizomycotina</taxon>
        <taxon>Dothideomycetes</taxon>
        <taxon>Dothideomycetidae</taxon>
        <taxon>Dothideales</taxon>
        <taxon>Dothioraceae</taxon>
        <taxon>Neodothiora</taxon>
    </lineage>
</organism>
<dbReference type="Pfam" id="PF26146">
    <property type="entry name" value="PI-PLC_X"/>
    <property type="match status" value="1"/>
</dbReference>
<feature type="signal peptide" evidence="2">
    <location>
        <begin position="1"/>
        <end position="17"/>
    </location>
</feature>
<feature type="compositionally biased region" description="Low complexity" evidence="1">
    <location>
        <begin position="87"/>
        <end position="107"/>
    </location>
</feature>
<dbReference type="InterPro" id="IPR017946">
    <property type="entry name" value="PLC-like_Pdiesterase_TIM-brl"/>
</dbReference>
<evidence type="ECO:0008006" key="5">
    <source>
        <dbReference type="Google" id="ProtNLM"/>
    </source>
</evidence>
<reference evidence="3 4" key="1">
    <citation type="submission" date="2024-07" db="EMBL/GenBank/DDBJ databases">
        <title>Draft sequence of the Neodothiora populina.</title>
        <authorList>
            <person name="Drown D.D."/>
            <person name="Schuette U.S."/>
            <person name="Buechlein A.B."/>
            <person name="Rusch D.R."/>
            <person name="Winton L.W."/>
            <person name="Adams G.A."/>
        </authorList>
    </citation>
    <scope>NUCLEOTIDE SEQUENCE [LARGE SCALE GENOMIC DNA]</scope>
    <source>
        <strain evidence="3 4">CPC 39397</strain>
    </source>
</reference>
<keyword evidence="2" id="KW-0732">Signal</keyword>
<dbReference type="Gene3D" id="3.20.20.190">
    <property type="entry name" value="Phosphatidylinositol (PI) phosphodiesterase"/>
    <property type="match status" value="1"/>
</dbReference>